<dbReference type="RefSeq" id="WP_107029604.1">
    <property type="nucleotide sequence ID" value="NZ_PYLQ01000005.1"/>
</dbReference>
<comment type="caution">
    <text evidence="2">Once thought to be involved in copper homeostasis, experiments in E.coli have shown this is not the case.</text>
</comment>
<dbReference type="AlphaFoldDB" id="A0A2T3G4T4"/>
<dbReference type="Pfam" id="PF03932">
    <property type="entry name" value="CutC"/>
    <property type="match status" value="1"/>
</dbReference>
<dbReference type="Proteomes" id="UP000240974">
    <property type="component" value="Unassembled WGS sequence"/>
</dbReference>
<name>A0A2T3G4T4_9FIRM</name>
<dbReference type="GO" id="GO:0005737">
    <property type="term" value="C:cytoplasm"/>
    <property type="evidence" value="ECO:0007669"/>
    <property type="project" value="UniProtKB-SubCell"/>
</dbReference>
<dbReference type="SUPFAM" id="SSF110395">
    <property type="entry name" value="CutC-like"/>
    <property type="match status" value="1"/>
</dbReference>
<dbReference type="PANTHER" id="PTHR12598:SF0">
    <property type="entry name" value="COPPER HOMEOSTASIS PROTEIN CUTC HOMOLOG"/>
    <property type="match status" value="1"/>
</dbReference>
<proteinExistence type="inferred from homology"/>
<dbReference type="InterPro" id="IPR005627">
    <property type="entry name" value="CutC-like"/>
</dbReference>
<evidence type="ECO:0000313" key="3">
    <source>
        <dbReference type="EMBL" id="PST42451.1"/>
    </source>
</evidence>
<evidence type="ECO:0000256" key="1">
    <source>
        <dbReference type="ARBA" id="ARBA00007768"/>
    </source>
</evidence>
<comment type="caution">
    <text evidence="3">The sequence shown here is derived from an EMBL/GenBank/DDBJ whole genome shotgun (WGS) entry which is preliminary data.</text>
</comment>
<dbReference type="EMBL" id="PYLQ01000005">
    <property type="protein sequence ID" value="PST42451.1"/>
    <property type="molecule type" value="Genomic_DNA"/>
</dbReference>
<protein>
    <recommendedName>
        <fullName evidence="2">PF03932 family protein CutC</fullName>
    </recommendedName>
</protein>
<reference evidence="3 4" key="1">
    <citation type="journal article" date="2019" name="Int. J. Syst. Evol. Microbiol.">
        <title>Faecalibacillus intestinalis gen. nov., sp. nov. and Faecalibacillus faecis sp. nov., isolated from human faeces.</title>
        <authorList>
            <person name="Seo B."/>
            <person name="Jeon K."/>
            <person name="Baek I."/>
            <person name="Lee Y.M."/>
            <person name="Baek K."/>
            <person name="Ko G."/>
        </authorList>
    </citation>
    <scope>NUCLEOTIDE SEQUENCE [LARGE SCALE GENOMIC DNA]</scope>
    <source>
        <strain evidence="3 4">SNUG30099</strain>
    </source>
</reference>
<accession>A0A2T3G4T4</accession>
<evidence type="ECO:0000313" key="4">
    <source>
        <dbReference type="Proteomes" id="UP000240974"/>
    </source>
</evidence>
<dbReference type="Gene3D" id="3.20.20.380">
    <property type="entry name" value="Copper homeostasis (CutC) domain"/>
    <property type="match status" value="1"/>
</dbReference>
<dbReference type="PANTHER" id="PTHR12598">
    <property type="entry name" value="COPPER HOMEOSTASIS PROTEIN CUTC"/>
    <property type="match status" value="1"/>
</dbReference>
<keyword evidence="4" id="KW-1185">Reference proteome</keyword>
<dbReference type="InterPro" id="IPR036822">
    <property type="entry name" value="CutC-like_dom_sf"/>
</dbReference>
<comment type="similarity">
    <text evidence="1 2">Belongs to the CutC family.</text>
</comment>
<keyword evidence="2" id="KW-0963">Cytoplasm</keyword>
<evidence type="ECO:0000256" key="2">
    <source>
        <dbReference type="HAMAP-Rule" id="MF_00795"/>
    </source>
</evidence>
<dbReference type="GO" id="GO:0005507">
    <property type="term" value="F:copper ion binding"/>
    <property type="evidence" value="ECO:0007669"/>
    <property type="project" value="TreeGrafter"/>
</dbReference>
<organism evidence="3 4">
    <name type="scientific">Faecalibacillus intestinalis</name>
    <dbReference type="NCBI Taxonomy" id="1982626"/>
    <lineage>
        <taxon>Bacteria</taxon>
        <taxon>Bacillati</taxon>
        <taxon>Bacillota</taxon>
        <taxon>Erysipelotrichia</taxon>
        <taxon>Erysipelotrichales</taxon>
        <taxon>Coprobacillaceae</taxon>
        <taxon>Faecalibacillus</taxon>
    </lineage>
</organism>
<sequence length="248" mass="27793">MERLVEICCGSYEDALNAYKGKAKRIELNSALYLGGLTPSLASLKLTKKNTNLKVITMVRPRGAGFYYNDIEFEVMKEDARCLLENGADGIAFGCLNEDGTIHEKQTKEMIDIIKEYQGEVVFHRAFDCVKDPYVSIELLIQLGVDRILTSGLKPKAMDGKELIKDLQTKYGKQIEILAGSGINASNAREMMNDTGINQVHCSCKDWINDPTTKTHEVSYSYAPAPHENDYDVVSIELVEEIERSIQK</sequence>
<dbReference type="HAMAP" id="MF_00795">
    <property type="entry name" value="CutC"/>
    <property type="match status" value="1"/>
</dbReference>
<comment type="subcellular location">
    <subcellularLocation>
        <location evidence="2">Cytoplasm</location>
    </subcellularLocation>
</comment>
<gene>
    <name evidence="2" type="primary">cutC</name>
    <name evidence="3" type="ORF">C7U54_05730</name>
</gene>